<evidence type="ECO:0000256" key="7">
    <source>
        <dbReference type="SAM" id="Phobius"/>
    </source>
</evidence>
<feature type="region of interest" description="Disordered" evidence="6">
    <location>
        <begin position="195"/>
        <end position="233"/>
    </location>
</feature>
<proteinExistence type="predicted"/>
<dbReference type="VEuPathDB" id="TriTrypDB:TvY486_0601160"/>
<keyword evidence="3 7" id="KW-1133">Transmembrane helix</keyword>
<dbReference type="PROSITE" id="PS51469">
    <property type="entry name" value="SUN"/>
    <property type="match status" value="1"/>
</dbReference>
<dbReference type="PANTHER" id="PTHR12953">
    <property type="entry name" value="MEMBRANE PROTEIN CH1 RELATED"/>
    <property type="match status" value="1"/>
</dbReference>
<evidence type="ECO:0000259" key="8">
    <source>
        <dbReference type="PROSITE" id="PS51469"/>
    </source>
</evidence>
<evidence type="ECO:0000313" key="9">
    <source>
        <dbReference type="EMBL" id="CCC48325.1"/>
    </source>
</evidence>
<dbReference type="GO" id="GO:0034975">
    <property type="term" value="P:protein folding in endoplasmic reticulum"/>
    <property type="evidence" value="ECO:0007669"/>
    <property type="project" value="TreeGrafter"/>
</dbReference>
<dbReference type="GO" id="GO:0012505">
    <property type="term" value="C:endomembrane system"/>
    <property type="evidence" value="ECO:0007669"/>
    <property type="project" value="UniProtKB-SubCell"/>
</dbReference>
<feature type="coiled-coil region" evidence="5">
    <location>
        <begin position="359"/>
        <end position="393"/>
    </location>
</feature>
<keyword evidence="5" id="KW-0175">Coiled coil</keyword>
<name>G0TWI7_TRYVY</name>
<evidence type="ECO:0000256" key="4">
    <source>
        <dbReference type="ARBA" id="ARBA00023136"/>
    </source>
</evidence>
<dbReference type="EMBL" id="HE573022">
    <property type="protein sequence ID" value="CCC48325.1"/>
    <property type="molecule type" value="Genomic_DNA"/>
</dbReference>
<dbReference type="PANTHER" id="PTHR12953:SF0">
    <property type="entry name" value="SUN DOMAIN-CONTAINING OSSIFICATION FACTOR"/>
    <property type="match status" value="1"/>
</dbReference>
<evidence type="ECO:0000256" key="5">
    <source>
        <dbReference type="SAM" id="Coils"/>
    </source>
</evidence>
<keyword evidence="4 7" id="KW-0472">Membrane</keyword>
<evidence type="ECO:0000256" key="3">
    <source>
        <dbReference type="ARBA" id="ARBA00022989"/>
    </source>
</evidence>
<gene>
    <name evidence="9" type="ORF">TVY486_0601160</name>
</gene>
<reference evidence="9" key="1">
    <citation type="journal article" date="2012" name="Proc. Natl. Acad. Sci. U.S.A.">
        <title>Antigenic diversity is generated by distinct evolutionary mechanisms in African trypanosome species.</title>
        <authorList>
            <person name="Jackson A.P."/>
            <person name="Berry A."/>
            <person name="Aslett M."/>
            <person name="Allison H.C."/>
            <person name="Burton P."/>
            <person name="Vavrova-Anderson J."/>
            <person name="Brown R."/>
            <person name="Browne H."/>
            <person name="Corton N."/>
            <person name="Hauser H."/>
            <person name="Gamble J."/>
            <person name="Gilderthorp R."/>
            <person name="Marcello L."/>
            <person name="McQuillan J."/>
            <person name="Otto T.D."/>
            <person name="Quail M.A."/>
            <person name="Sanders M.J."/>
            <person name="van Tonder A."/>
            <person name="Ginger M.L."/>
            <person name="Field M.C."/>
            <person name="Barry J.D."/>
            <person name="Hertz-Fowler C."/>
            <person name="Berriman M."/>
        </authorList>
    </citation>
    <scope>NUCLEOTIDE SEQUENCE</scope>
    <source>
        <strain evidence="9">Y486</strain>
    </source>
</reference>
<keyword evidence="2 7" id="KW-0812">Transmembrane</keyword>
<dbReference type="AlphaFoldDB" id="G0TWI7"/>
<accession>G0TWI7</accession>
<feature type="domain" description="SUN" evidence="8">
    <location>
        <begin position="32"/>
        <end position="184"/>
    </location>
</feature>
<dbReference type="Gene3D" id="2.60.120.260">
    <property type="entry name" value="Galactose-binding domain-like"/>
    <property type="match status" value="1"/>
</dbReference>
<evidence type="ECO:0000256" key="1">
    <source>
        <dbReference type="ARBA" id="ARBA00004308"/>
    </source>
</evidence>
<feature type="transmembrane region" description="Helical" evidence="7">
    <location>
        <begin position="443"/>
        <end position="467"/>
    </location>
</feature>
<dbReference type="InterPro" id="IPR012919">
    <property type="entry name" value="SUN_dom"/>
</dbReference>
<evidence type="ECO:0000256" key="6">
    <source>
        <dbReference type="SAM" id="MobiDB-lite"/>
    </source>
</evidence>
<evidence type="ECO:0000256" key="2">
    <source>
        <dbReference type="ARBA" id="ARBA00022692"/>
    </source>
</evidence>
<dbReference type="GO" id="GO:0005737">
    <property type="term" value="C:cytoplasm"/>
    <property type="evidence" value="ECO:0007669"/>
    <property type="project" value="TreeGrafter"/>
</dbReference>
<organism evidence="9">
    <name type="scientific">Trypanosoma vivax (strain Y486)</name>
    <dbReference type="NCBI Taxonomy" id="1055687"/>
    <lineage>
        <taxon>Eukaryota</taxon>
        <taxon>Discoba</taxon>
        <taxon>Euglenozoa</taxon>
        <taxon>Kinetoplastea</taxon>
        <taxon>Metakinetoplastina</taxon>
        <taxon>Trypanosomatida</taxon>
        <taxon>Trypanosomatidae</taxon>
        <taxon>Trypanosoma</taxon>
        <taxon>Duttonella</taxon>
    </lineage>
</organism>
<dbReference type="InterPro" id="IPR045120">
    <property type="entry name" value="Suco/Slp1-like"/>
</dbReference>
<dbReference type="Pfam" id="PF07738">
    <property type="entry name" value="Sad1_UNC"/>
    <property type="match status" value="1"/>
</dbReference>
<protein>
    <recommendedName>
        <fullName evidence="8">SUN domain-containing protein</fullName>
    </recommendedName>
</protein>
<sequence>MKKYRFQFLALFIAVCSLLICFFYNSPGRSFNKERPSERATRFTTNYASAYLGATLADFTPGCQGASSVLNEDGEKYMICPCELRRKFFTVQLIRGIEVHILTLVNNEHFSSGVKNFTVLGSNRYPTNEWRVLGHFKAEPWRGTQHFDVAPQQPVRFLRFLWATSHDKHSWCTLTSFKAFGVDVLETLTEDYTVSVEQQQQEQEEEEVNSQHQHPSPKEGQEKSPLPAASPPCDQADATLGTSCFQYGSQSPGPRMSGEDYTVPGALPYHGDVVGIGRGGNKFGSGSFSYLRNPSLEALLQSYCDYPLMANNISMVCLPHERHLYEFRALGLCTSRGTFGGRGTLVPKLVPTSTALLMLSQINRQSKLLQQGVEELRSRVEMAEKRLSHIDSTLLFLASHARESKRIASDYREKLHTVLKEVEVLKSKHLLCMRMKHEDNGDVILRTLIVVLVGLSLFAVVLSCIAVRTTHSH</sequence>
<comment type="subcellular location">
    <subcellularLocation>
        <location evidence="1">Endomembrane system</location>
    </subcellularLocation>
</comment>
<dbReference type="GO" id="GO:0016020">
    <property type="term" value="C:membrane"/>
    <property type="evidence" value="ECO:0007669"/>
    <property type="project" value="InterPro"/>
</dbReference>